<evidence type="ECO:0000256" key="3">
    <source>
        <dbReference type="ARBA" id="ARBA00022741"/>
    </source>
</evidence>
<dbReference type="SUPFAM" id="SSF52540">
    <property type="entry name" value="P-loop containing nucleoside triphosphate hydrolases"/>
    <property type="match status" value="1"/>
</dbReference>
<feature type="binding site" evidence="7">
    <location>
        <position position="114"/>
    </location>
    <ligand>
        <name>ATP</name>
        <dbReference type="ChEBI" id="CHEBI:30616"/>
    </ligand>
</feature>
<dbReference type="EMBL" id="UGJE01000002">
    <property type="protein sequence ID" value="STQ86065.1"/>
    <property type="molecule type" value="Genomic_DNA"/>
</dbReference>
<evidence type="ECO:0000313" key="8">
    <source>
        <dbReference type="EMBL" id="STQ86065.1"/>
    </source>
</evidence>
<keyword evidence="7" id="KW-0963">Cytoplasm</keyword>
<keyword evidence="4 7" id="KW-0418">Kinase</keyword>
<dbReference type="CDD" id="cd00464">
    <property type="entry name" value="SK"/>
    <property type="match status" value="1"/>
</dbReference>
<keyword evidence="6 7" id="KW-0057">Aromatic amino acid biosynthesis</keyword>
<feature type="binding site" evidence="7">
    <location>
        <begin position="11"/>
        <end position="16"/>
    </location>
    <ligand>
        <name>ATP</name>
        <dbReference type="ChEBI" id="CHEBI:30616"/>
    </ligand>
</feature>
<dbReference type="RefSeq" id="WP_034557787.1">
    <property type="nucleotide sequence ID" value="NZ_FZML01000032.1"/>
</dbReference>
<feature type="binding site" evidence="7">
    <location>
        <position position="33"/>
    </location>
    <ligand>
        <name>substrate</name>
    </ligand>
</feature>
<dbReference type="EMBL" id="JRPD02000003">
    <property type="protein sequence ID" value="TLE01188.1"/>
    <property type="molecule type" value="Genomic_DNA"/>
</dbReference>
<dbReference type="STRING" id="216.LS73_04125"/>
<accession>A0A099TZ06</accession>
<dbReference type="Proteomes" id="UP000029922">
    <property type="component" value="Unassembled WGS sequence"/>
</dbReference>
<dbReference type="GO" id="GO:0000287">
    <property type="term" value="F:magnesium ion binding"/>
    <property type="evidence" value="ECO:0007669"/>
    <property type="project" value="UniProtKB-UniRule"/>
</dbReference>
<gene>
    <name evidence="7 8" type="primary">aroK</name>
    <name evidence="9" type="ORF">LS73_002655</name>
    <name evidence="8" type="ORF">NCTC12714_00856</name>
</gene>
<evidence type="ECO:0000256" key="4">
    <source>
        <dbReference type="ARBA" id="ARBA00022777"/>
    </source>
</evidence>
<keyword evidence="7" id="KW-0479">Metal-binding</keyword>
<reference evidence="8 11" key="2">
    <citation type="submission" date="2018-06" db="EMBL/GenBank/DDBJ databases">
        <authorList>
            <consortium name="Pathogen Informatics"/>
            <person name="Doyle S."/>
        </authorList>
    </citation>
    <scope>NUCLEOTIDE SEQUENCE [LARGE SCALE GENOMIC DNA]</scope>
    <source>
        <strain evidence="8 11">NCTC12714</strain>
    </source>
</reference>
<dbReference type="GO" id="GO:0005524">
    <property type="term" value="F:ATP binding"/>
    <property type="evidence" value="ECO:0007669"/>
    <property type="project" value="UniProtKB-UniRule"/>
</dbReference>
<dbReference type="GO" id="GO:0008652">
    <property type="term" value="P:amino acid biosynthetic process"/>
    <property type="evidence" value="ECO:0007669"/>
    <property type="project" value="UniProtKB-KW"/>
</dbReference>
<comment type="subunit">
    <text evidence="7">Monomer.</text>
</comment>
<keyword evidence="11" id="KW-1185">Reference proteome</keyword>
<keyword evidence="5 7" id="KW-0067">ATP-binding</keyword>
<evidence type="ECO:0000256" key="6">
    <source>
        <dbReference type="ARBA" id="ARBA00023141"/>
    </source>
</evidence>
<dbReference type="EC" id="2.7.1.71" evidence="7"/>
<evidence type="ECO:0000256" key="1">
    <source>
        <dbReference type="ARBA" id="ARBA00022605"/>
    </source>
</evidence>
<evidence type="ECO:0000256" key="7">
    <source>
        <dbReference type="HAMAP-Rule" id="MF_00109"/>
    </source>
</evidence>
<evidence type="ECO:0000313" key="9">
    <source>
        <dbReference type="EMBL" id="TLE01188.1"/>
    </source>
</evidence>
<keyword evidence="2 7" id="KW-0808">Transferase</keyword>
<dbReference type="UniPathway" id="UPA00053">
    <property type="reaction ID" value="UER00088"/>
</dbReference>
<evidence type="ECO:0000256" key="2">
    <source>
        <dbReference type="ARBA" id="ARBA00022679"/>
    </source>
</evidence>
<comment type="subcellular location">
    <subcellularLocation>
        <location evidence="7">Cytoplasm</location>
    </subcellularLocation>
</comment>
<protein>
    <recommendedName>
        <fullName evidence="7">Shikimate kinase</fullName>
        <shortName evidence="7">SK</shortName>
        <ecNumber evidence="7">2.7.1.71</ecNumber>
    </recommendedName>
</protein>
<dbReference type="Gene3D" id="3.40.50.300">
    <property type="entry name" value="P-loop containing nucleotide triphosphate hydrolases"/>
    <property type="match status" value="1"/>
</dbReference>
<dbReference type="InterPro" id="IPR027417">
    <property type="entry name" value="P-loop_NTPase"/>
</dbReference>
<dbReference type="PANTHER" id="PTHR21087:SF16">
    <property type="entry name" value="SHIKIMATE KINASE 1, CHLOROPLASTIC"/>
    <property type="match status" value="1"/>
</dbReference>
<feature type="binding site" evidence="7">
    <location>
        <position position="15"/>
    </location>
    <ligand>
        <name>Mg(2+)</name>
        <dbReference type="ChEBI" id="CHEBI:18420"/>
    </ligand>
</feature>
<dbReference type="Proteomes" id="UP000255139">
    <property type="component" value="Unassembled WGS sequence"/>
</dbReference>
<dbReference type="GO" id="GO:0009073">
    <property type="term" value="P:aromatic amino acid family biosynthetic process"/>
    <property type="evidence" value="ECO:0007669"/>
    <property type="project" value="UniProtKB-KW"/>
</dbReference>
<keyword evidence="1 7" id="KW-0028">Amino-acid biosynthesis</keyword>
<dbReference type="GO" id="GO:0005829">
    <property type="term" value="C:cytosol"/>
    <property type="evidence" value="ECO:0007669"/>
    <property type="project" value="TreeGrafter"/>
</dbReference>
<evidence type="ECO:0000256" key="5">
    <source>
        <dbReference type="ARBA" id="ARBA00022840"/>
    </source>
</evidence>
<dbReference type="GO" id="GO:0009423">
    <property type="term" value="P:chorismate biosynthetic process"/>
    <property type="evidence" value="ECO:0007669"/>
    <property type="project" value="UniProtKB-UniRule"/>
</dbReference>
<evidence type="ECO:0000313" key="10">
    <source>
        <dbReference type="Proteomes" id="UP000029922"/>
    </source>
</evidence>
<organism evidence="8 11">
    <name type="scientific">Helicobacter muridarum</name>
    <dbReference type="NCBI Taxonomy" id="216"/>
    <lineage>
        <taxon>Bacteria</taxon>
        <taxon>Pseudomonadati</taxon>
        <taxon>Campylobacterota</taxon>
        <taxon>Epsilonproteobacteria</taxon>
        <taxon>Campylobacterales</taxon>
        <taxon>Helicobacteraceae</taxon>
        <taxon>Helicobacter</taxon>
    </lineage>
</organism>
<dbReference type="PRINTS" id="PR01100">
    <property type="entry name" value="SHIKIMTKNASE"/>
</dbReference>
<feature type="binding site" evidence="7">
    <location>
        <position position="57"/>
    </location>
    <ligand>
        <name>substrate</name>
    </ligand>
</feature>
<comment type="cofactor">
    <cofactor evidence="7">
        <name>Mg(2+)</name>
        <dbReference type="ChEBI" id="CHEBI:18420"/>
    </cofactor>
    <text evidence="7">Binds 1 Mg(2+) ion per subunit.</text>
</comment>
<comment type="caution">
    <text evidence="7">Lacks conserved residue(s) required for the propagation of feature annotation.</text>
</comment>
<comment type="pathway">
    <text evidence="7">Metabolic intermediate biosynthesis; chorismate biosynthesis; chorismate from D-erythrose 4-phosphate and phosphoenolpyruvate: step 5/7.</text>
</comment>
<name>A0A099TZ06_9HELI</name>
<dbReference type="InterPro" id="IPR000623">
    <property type="entry name" value="Shikimate_kinase/TSH1"/>
</dbReference>
<dbReference type="PANTHER" id="PTHR21087">
    <property type="entry name" value="SHIKIMATE KINASE"/>
    <property type="match status" value="1"/>
</dbReference>
<dbReference type="OrthoDB" id="9800332at2"/>
<feature type="binding site" evidence="7">
    <location>
        <position position="130"/>
    </location>
    <ligand>
        <name>substrate</name>
    </ligand>
</feature>
<feature type="binding site" evidence="7">
    <location>
        <position position="79"/>
    </location>
    <ligand>
        <name>substrate</name>
    </ligand>
</feature>
<evidence type="ECO:0000313" key="11">
    <source>
        <dbReference type="Proteomes" id="UP000255139"/>
    </source>
</evidence>
<comment type="function">
    <text evidence="7">Catalyzes the specific phosphorylation of the 3-hydroxyl group of shikimic acid using ATP as a cosubstrate.</text>
</comment>
<dbReference type="Pfam" id="PF01202">
    <property type="entry name" value="SKI"/>
    <property type="match status" value="1"/>
</dbReference>
<keyword evidence="3 7" id="KW-0547">Nucleotide-binding</keyword>
<dbReference type="HAMAP" id="MF_00109">
    <property type="entry name" value="Shikimate_kinase"/>
    <property type="match status" value="1"/>
</dbReference>
<reference evidence="9 10" key="1">
    <citation type="journal article" date="2014" name="Genome Announc.">
        <title>Draft genome sequences of eight enterohepatic helicobacter species isolated from both laboratory and wild rodents.</title>
        <authorList>
            <person name="Sheh A."/>
            <person name="Shen Z."/>
            <person name="Fox J.G."/>
        </authorList>
    </citation>
    <scope>NUCLEOTIDE SEQUENCE [LARGE SCALE GENOMIC DNA]</scope>
    <source>
        <strain evidence="9 10">ST1</strain>
    </source>
</reference>
<dbReference type="AlphaFoldDB" id="A0A099TZ06"/>
<comment type="catalytic activity">
    <reaction evidence="7">
        <text>shikimate + ATP = 3-phosphoshikimate + ADP + H(+)</text>
        <dbReference type="Rhea" id="RHEA:13121"/>
        <dbReference type="ChEBI" id="CHEBI:15378"/>
        <dbReference type="ChEBI" id="CHEBI:30616"/>
        <dbReference type="ChEBI" id="CHEBI:36208"/>
        <dbReference type="ChEBI" id="CHEBI:145989"/>
        <dbReference type="ChEBI" id="CHEBI:456216"/>
        <dbReference type="EC" id="2.7.1.71"/>
    </reaction>
</comment>
<dbReference type="GO" id="GO:0004765">
    <property type="term" value="F:shikimate kinase activity"/>
    <property type="evidence" value="ECO:0007669"/>
    <property type="project" value="UniProtKB-UniRule"/>
</dbReference>
<sequence length="164" mass="18515">MQNIVLIGFMGSGKSSIASMLAKNLDKSLIDSDSYIESIQKTSIKDIFASKGEHYFRLLEKNFIDEFENSSNNIIATGGGMPIFNDISKLGIAIYLKIDFDSIVQRIINEVNTRPLFKDIQKAKELYIQREPLYTKASKIIINANTNPTKIMQDIMKAIDDKTK</sequence>
<keyword evidence="7" id="KW-0460">Magnesium</keyword>
<dbReference type="InterPro" id="IPR031322">
    <property type="entry name" value="Shikimate/glucono_kinase"/>
</dbReference>
<proteinExistence type="inferred from homology"/>
<comment type="similarity">
    <text evidence="7">Belongs to the shikimate kinase family.</text>
</comment>